<feature type="transmembrane region" description="Helical" evidence="2">
    <location>
        <begin position="12"/>
        <end position="30"/>
    </location>
</feature>
<evidence type="ECO:0000256" key="1">
    <source>
        <dbReference type="ARBA" id="ARBA00010792"/>
    </source>
</evidence>
<keyword evidence="2" id="KW-0812">Transmembrane</keyword>
<evidence type="ECO:0000313" key="4">
    <source>
        <dbReference type="EMBL" id="KMY33802.1"/>
    </source>
</evidence>
<feature type="transmembrane region" description="Helical" evidence="2">
    <location>
        <begin position="50"/>
        <end position="72"/>
    </location>
</feature>
<dbReference type="PATRIC" id="fig|582475.4.peg.3876"/>
<name>A0A0K9FHU7_9BACI</name>
<dbReference type="GO" id="GO:0005886">
    <property type="term" value="C:plasma membrane"/>
    <property type="evidence" value="ECO:0007669"/>
    <property type="project" value="TreeGrafter"/>
</dbReference>
<dbReference type="AlphaFoldDB" id="A0A0K9FHU7"/>
<dbReference type="InterPro" id="IPR051311">
    <property type="entry name" value="DedA_domain"/>
</dbReference>
<evidence type="ECO:0000259" key="3">
    <source>
        <dbReference type="Pfam" id="PF09335"/>
    </source>
</evidence>
<comment type="caution">
    <text evidence="4">The sequence shown here is derived from an EMBL/GenBank/DDBJ whole genome shotgun (WGS) entry which is preliminary data.</text>
</comment>
<reference evidence="5" key="1">
    <citation type="submission" date="2015-07" db="EMBL/GenBank/DDBJ databases">
        <authorList>
            <consortium name="Consortium for Microbial Forensics and Genomics (microFORGE)"/>
            <person name="Knight B.M."/>
            <person name="Roberts D.P."/>
            <person name="Lin D."/>
            <person name="Hari K."/>
            <person name="Fletcher J."/>
            <person name="Melcher U."/>
            <person name="Blagden T."/>
            <person name="Winegar R.A."/>
        </authorList>
    </citation>
    <scope>NUCLEOTIDE SEQUENCE [LARGE SCALE GENOMIC DNA]</scope>
    <source>
        <strain evidence="5">DSM 23493</strain>
    </source>
</reference>
<dbReference type="PANTHER" id="PTHR42709">
    <property type="entry name" value="ALKALINE PHOSPHATASE LIKE PROTEIN"/>
    <property type="match status" value="1"/>
</dbReference>
<dbReference type="GeneID" id="96597016"/>
<dbReference type="EMBL" id="LFXJ01000002">
    <property type="protein sequence ID" value="KMY33802.1"/>
    <property type="molecule type" value="Genomic_DNA"/>
</dbReference>
<gene>
    <name evidence="4" type="ORF">ACZ11_01625</name>
</gene>
<evidence type="ECO:0000256" key="2">
    <source>
        <dbReference type="SAM" id="Phobius"/>
    </source>
</evidence>
<dbReference type="PANTHER" id="PTHR42709:SF9">
    <property type="entry name" value="ALKALINE PHOSPHATASE LIKE PROTEIN"/>
    <property type="match status" value="1"/>
</dbReference>
<evidence type="ECO:0000313" key="5">
    <source>
        <dbReference type="Proteomes" id="UP000037326"/>
    </source>
</evidence>
<dbReference type="InterPro" id="IPR032816">
    <property type="entry name" value="VTT_dom"/>
</dbReference>
<feature type="transmembrane region" description="Helical" evidence="2">
    <location>
        <begin position="136"/>
        <end position="154"/>
    </location>
</feature>
<organism evidence="4 5">
    <name type="scientific">Lysinibacillus xylanilyticus</name>
    <dbReference type="NCBI Taxonomy" id="582475"/>
    <lineage>
        <taxon>Bacteria</taxon>
        <taxon>Bacillati</taxon>
        <taxon>Bacillota</taxon>
        <taxon>Bacilli</taxon>
        <taxon>Bacillales</taxon>
        <taxon>Bacillaceae</taxon>
        <taxon>Lysinibacillus</taxon>
    </lineage>
</organism>
<feature type="domain" description="VTT" evidence="3">
    <location>
        <begin position="30"/>
        <end position="156"/>
    </location>
</feature>
<protein>
    <submittedName>
        <fullName evidence="4">Alkaline phosphatase</fullName>
    </submittedName>
</protein>
<feature type="transmembrane region" description="Helical" evidence="2">
    <location>
        <begin position="174"/>
        <end position="191"/>
    </location>
</feature>
<dbReference type="RefSeq" id="WP_049663057.1">
    <property type="nucleotide sequence ID" value="NZ_JBIVOC010000020.1"/>
</dbReference>
<proteinExistence type="inferred from homology"/>
<accession>A0A0K9FHU7</accession>
<dbReference type="Proteomes" id="UP000037326">
    <property type="component" value="Unassembled WGS sequence"/>
</dbReference>
<sequence>MAHHVQSLIEHYGYFGIILILVGGIVGLPLPDEIFLTYVGYSVYRETLAHIPALISAMVGAAGGITLSYYIGYKFGLPLLRKYGSKVHITEQKIDFTKNLFEKIGPVLLLVGYFIPGVRHLTAYIAAINNYPFKKFAFFAYTGAIIWTFTFITLGKVLGEKWHYVAFYLSHYSIYLIVLFLIIMLIVYFVFKRKNSPNNL</sequence>
<keyword evidence="2" id="KW-0472">Membrane</keyword>
<dbReference type="Pfam" id="PF09335">
    <property type="entry name" value="VTT_dom"/>
    <property type="match status" value="1"/>
</dbReference>
<comment type="similarity">
    <text evidence="1">Belongs to the DedA family.</text>
</comment>
<dbReference type="OrthoDB" id="9782291at2"/>
<keyword evidence="2" id="KW-1133">Transmembrane helix</keyword>